<reference evidence="1 2" key="1">
    <citation type="submission" date="2019-02" db="EMBL/GenBank/DDBJ databases">
        <title>Deep-cultivation of Planctomycetes and their phenomic and genomic characterization uncovers novel biology.</title>
        <authorList>
            <person name="Wiegand S."/>
            <person name="Jogler M."/>
            <person name="Boedeker C."/>
            <person name="Pinto D."/>
            <person name="Vollmers J."/>
            <person name="Rivas-Marin E."/>
            <person name="Kohn T."/>
            <person name="Peeters S.H."/>
            <person name="Heuer A."/>
            <person name="Rast P."/>
            <person name="Oberbeckmann S."/>
            <person name="Bunk B."/>
            <person name="Jeske O."/>
            <person name="Meyerdierks A."/>
            <person name="Storesund J.E."/>
            <person name="Kallscheuer N."/>
            <person name="Luecker S."/>
            <person name="Lage O.M."/>
            <person name="Pohl T."/>
            <person name="Merkel B.J."/>
            <person name="Hornburger P."/>
            <person name="Mueller R.-W."/>
            <person name="Bruemmer F."/>
            <person name="Labrenz M."/>
            <person name="Spormann A.M."/>
            <person name="Op Den Camp H."/>
            <person name="Overmann J."/>
            <person name="Amann R."/>
            <person name="Jetten M.S.M."/>
            <person name="Mascher T."/>
            <person name="Medema M.H."/>
            <person name="Devos D.P."/>
            <person name="Kaster A.-K."/>
            <person name="Ovreas L."/>
            <person name="Rohde M."/>
            <person name="Galperin M.Y."/>
            <person name="Jogler C."/>
        </authorList>
    </citation>
    <scope>NUCLEOTIDE SEQUENCE [LARGE SCALE GENOMIC DNA]</scope>
    <source>
        <strain evidence="1 2">CA85</strain>
    </source>
</reference>
<dbReference type="AlphaFoldDB" id="A0A5C5X282"/>
<proteinExistence type="predicted"/>
<sequence>MFINSHMYARFLMIVILMCFGANFASAGIMVRAEQVPEAVVSMSMPVDDDAPALPAAFQQGDLSLDLTVTSSHTSGSSVAMSVDAFAASVDVPMAEFVRVWSSTLPTCPFLEAKLKPA</sequence>
<organism evidence="1 2">
    <name type="scientific">Allorhodopirellula solitaria</name>
    <dbReference type="NCBI Taxonomy" id="2527987"/>
    <lineage>
        <taxon>Bacteria</taxon>
        <taxon>Pseudomonadati</taxon>
        <taxon>Planctomycetota</taxon>
        <taxon>Planctomycetia</taxon>
        <taxon>Pirellulales</taxon>
        <taxon>Pirellulaceae</taxon>
        <taxon>Allorhodopirellula</taxon>
    </lineage>
</organism>
<dbReference type="EMBL" id="SJPK01000015">
    <property type="protein sequence ID" value="TWT56273.1"/>
    <property type="molecule type" value="Genomic_DNA"/>
</dbReference>
<name>A0A5C5X282_9BACT</name>
<evidence type="ECO:0000313" key="2">
    <source>
        <dbReference type="Proteomes" id="UP000318053"/>
    </source>
</evidence>
<evidence type="ECO:0000313" key="1">
    <source>
        <dbReference type="EMBL" id="TWT56273.1"/>
    </source>
</evidence>
<dbReference type="Proteomes" id="UP000318053">
    <property type="component" value="Unassembled WGS sequence"/>
</dbReference>
<keyword evidence="2" id="KW-1185">Reference proteome</keyword>
<comment type="caution">
    <text evidence="1">The sequence shown here is derived from an EMBL/GenBank/DDBJ whole genome shotgun (WGS) entry which is preliminary data.</text>
</comment>
<accession>A0A5C5X282</accession>
<gene>
    <name evidence="1" type="ORF">CA85_44550</name>
</gene>
<protein>
    <submittedName>
        <fullName evidence="1">Uncharacterized protein</fullName>
    </submittedName>
</protein>